<comment type="caution">
    <text evidence="2">The sequence shown here is derived from an EMBL/GenBank/DDBJ whole genome shotgun (WGS) entry which is preliminary data.</text>
</comment>
<name>A0A7J0GXJ9_9ERIC</name>
<accession>A0A7J0GXJ9</accession>
<keyword evidence="1" id="KW-0732">Signal</keyword>
<sequence>MLMVLDWLVHVIHQLRGMPENFAADGRVVDSSNVANSIHERLGSQTLSQAMRQLSILIDDLARGWGLGCNALGHLISETEILRALVNSVMYFQVLVNSVPAGFFFKRRGRSRWFVRELSTAAGSSMVMSHLLLYVDVVMSGKFFLQAQGGFGWCRGEVSKKIGRVEATIHQIGNAYSDQELVQTIPISVAKRLENMGEEFKDLPAKKRYWRTAALHTKGSPGVNGALQRLLFPMEWGFGKGDINWKIRVGAIVSLCFIGVGLN</sequence>
<proteinExistence type="predicted"/>
<evidence type="ECO:0000313" key="3">
    <source>
        <dbReference type="Proteomes" id="UP000585474"/>
    </source>
</evidence>
<organism evidence="2 3">
    <name type="scientific">Actinidia rufa</name>
    <dbReference type="NCBI Taxonomy" id="165716"/>
    <lineage>
        <taxon>Eukaryota</taxon>
        <taxon>Viridiplantae</taxon>
        <taxon>Streptophyta</taxon>
        <taxon>Embryophyta</taxon>
        <taxon>Tracheophyta</taxon>
        <taxon>Spermatophyta</taxon>
        <taxon>Magnoliopsida</taxon>
        <taxon>eudicotyledons</taxon>
        <taxon>Gunneridae</taxon>
        <taxon>Pentapetalae</taxon>
        <taxon>asterids</taxon>
        <taxon>Ericales</taxon>
        <taxon>Actinidiaceae</taxon>
        <taxon>Actinidia</taxon>
    </lineage>
</organism>
<keyword evidence="3" id="KW-1185">Reference proteome</keyword>
<reference evidence="2 3" key="1">
    <citation type="submission" date="2019-07" db="EMBL/GenBank/DDBJ databases">
        <title>De Novo Assembly of kiwifruit Actinidia rufa.</title>
        <authorList>
            <person name="Sugita-Konishi S."/>
            <person name="Sato K."/>
            <person name="Mori E."/>
            <person name="Abe Y."/>
            <person name="Kisaki G."/>
            <person name="Hamano K."/>
            <person name="Suezawa K."/>
            <person name="Otani M."/>
            <person name="Fukuda T."/>
            <person name="Manabe T."/>
            <person name="Gomi K."/>
            <person name="Tabuchi M."/>
            <person name="Akimitsu K."/>
            <person name="Kataoka I."/>
        </authorList>
    </citation>
    <scope>NUCLEOTIDE SEQUENCE [LARGE SCALE GENOMIC DNA]</scope>
    <source>
        <strain evidence="3">cv. Fuchu</strain>
    </source>
</reference>
<evidence type="ECO:0000313" key="2">
    <source>
        <dbReference type="EMBL" id="GFZ15533.1"/>
    </source>
</evidence>
<feature type="chain" id="PRO_5029815510" evidence="1">
    <location>
        <begin position="18"/>
        <end position="263"/>
    </location>
</feature>
<dbReference type="EMBL" id="BJWL01000024">
    <property type="protein sequence ID" value="GFZ15533.1"/>
    <property type="molecule type" value="Genomic_DNA"/>
</dbReference>
<feature type="signal peptide" evidence="1">
    <location>
        <begin position="1"/>
        <end position="17"/>
    </location>
</feature>
<protein>
    <submittedName>
        <fullName evidence="2">Uncharacterized protein</fullName>
    </submittedName>
</protein>
<evidence type="ECO:0000256" key="1">
    <source>
        <dbReference type="SAM" id="SignalP"/>
    </source>
</evidence>
<gene>
    <name evidence="2" type="ORF">Acr_24g0017230</name>
</gene>
<dbReference type="AlphaFoldDB" id="A0A7J0GXJ9"/>
<dbReference type="Proteomes" id="UP000585474">
    <property type="component" value="Unassembled WGS sequence"/>
</dbReference>